<comment type="similarity">
    <text evidence="1">Belongs to the DadA oxidoreductase family.</text>
</comment>
<name>A0A1I1TEA2_9RHOB</name>
<dbReference type="Pfam" id="PF01266">
    <property type="entry name" value="DAO"/>
    <property type="match status" value="1"/>
</dbReference>
<feature type="domain" description="FAD dependent oxidoreductase" evidence="3">
    <location>
        <begin position="19"/>
        <end position="412"/>
    </location>
</feature>
<keyword evidence="5" id="KW-1185">Reference proteome</keyword>
<reference evidence="4 5" key="1">
    <citation type="submission" date="2016-10" db="EMBL/GenBank/DDBJ databases">
        <authorList>
            <person name="Varghese N."/>
            <person name="Submissions S."/>
        </authorList>
    </citation>
    <scope>NUCLEOTIDE SEQUENCE [LARGE SCALE GENOMIC DNA]</scope>
    <source>
        <strain evidence="5">YIM D21,KCTC 23444,ACCC 10710</strain>
    </source>
</reference>
<dbReference type="GO" id="GO:0055130">
    <property type="term" value="P:D-alanine catabolic process"/>
    <property type="evidence" value="ECO:0007669"/>
    <property type="project" value="TreeGrafter"/>
</dbReference>
<evidence type="ECO:0000313" key="5">
    <source>
        <dbReference type="Proteomes" id="UP000325289"/>
    </source>
</evidence>
<dbReference type="OrthoDB" id="9787190at2"/>
<dbReference type="AlphaFoldDB" id="A0A1I1TEA2"/>
<gene>
    <name evidence="4" type="ORF">SAMN04515678_101550</name>
</gene>
<dbReference type="EMBL" id="FOMS01000001">
    <property type="protein sequence ID" value="SFD55468.1"/>
    <property type="molecule type" value="Genomic_DNA"/>
</dbReference>
<sequence>MPAPLMHVETASELPAEADCVVIGGGIVGVSAAYWLARSGQKVVLLEKGRVGAEQSSRNWGWCRQQNRDARELPLSTRSLALWEEMATDLDADLGFRRCGLLYLSNDGAEIEGWAKWGRFARAEGVDTRMLSAAEATERAAATGQAWAGGVWSPSDGIADPSRAAPLIAQGVEKHGGTVVQSCAARGVVLSGGAVSAVATEKGVISTRQVVLAGGAWASSFLHQLGLVFPQASVRSSILSVAPGAEGIPPAMHTAEVSVTRRRDGAYTLATSGRANLDPTPGAIWGARHFLPMFAKRWRLLSPGGTEAWRTGFETRRKWSLSDVTPMERTRILDPKPSASIVAQTLRRARKLLPPLKALPVQAEWAGYIDSTPDGVPVIDADIGVPGLALAAGLSGHGFGIGPGVGHLVADLLLGRTPITETAQYRLSRFDRTQWGQVSDF</sequence>
<dbReference type="InterPro" id="IPR006076">
    <property type="entry name" value="FAD-dep_OxRdtase"/>
</dbReference>
<evidence type="ECO:0000256" key="1">
    <source>
        <dbReference type="ARBA" id="ARBA00009410"/>
    </source>
</evidence>
<dbReference type="GO" id="GO:0005737">
    <property type="term" value="C:cytoplasm"/>
    <property type="evidence" value="ECO:0007669"/>
    <property type="project" value="TreeGrafter"/>
</dbReference>
<dbReference type="GO" id="GO:0005886">
    <property type="term" value="C:plasma membrane"/>
    <property type="evidence" value="ECO:0007669"/>
    <property type="project" value="TreeGrafter"/>
</dbReference>
<dbReference type="GO" id="GO:0008718">
    <property type="term" value="F:D-amino-acid dehydrogenase activity"/>
    <property type="evidence" value="ECO:0007669"/>
    <property type="project" value="TreeGrafter"/>
</dbReference>
<dbReference type="PANTHER" id="PTHR13847">
    <property type="entry name" value="SARCOSINE DEHYDROGENASE-RELATED"/>
    <property type="match status" value="1"/>
</dbReference>
<evidence type="ECO:0000313" key="4">
    <source>
        <dbReference type="EMBL" id="SFD55468.1"/>
    </source>
</evidence>
<protein>
    <submittedName>
        <fullName evidence="4">Glycine/D-amino acid oxidase</fullName>
    </submittedName>
</protein>
<dbReference type="Gene3D" id="3.30.9.10">
    <property type="entry name" value="D-Amino Acid Oxidase, subunit A, domain 2"/>
    <property type="match status" value="2"/>
</dbReference>
<dbReference type="Gene3D" id="3.50.50.60">
    <property type="entry name" value="FAD/NAD(P)-binding domain"/>
    <property type="match status" value="2"/>
</dbReference>
<dbReference type="InterPro" id="IPR036188">
    <property type="entry name" value="FAD/NAD-bd_sf"/>
</dbReference>
<evidence type="ECO:0000256" key="2">
    <source>
        <dbReference type="ARBA" id="ARBA00023002"/>
    </source>
</evidence>
<evidence type="ECO:0000259" key="3">
    <source>
        <dbReference type="Pfam" id="PF01266"/>
    </source>
</evidence>
<accession>A0A1I1TEA2</accession>
<keyword evidence="2" id="KW-0560">Oxidoreductase</keyword>
<organism evidence="4 5">
    <name type="scientific">Roseivivax sediminis</name>
    <dbReference type="NCBI Taxonomy" id="936889"/>
    <lineage>
        <taxon>Bacteria</taxon>
        <taxon>Pseudomonadati</taxon>
        <taxon>Pseudomonadota</taxon>
        <taxon>Alphaproteobacteria</taxon>
        <taxon>Rhodobacterales</taxon>
        <taxon>Roseobacteraceae</taxon>
        <taxon>Roseivivax</taxon>
    </lineage>
</organism>
<proteinExistence type="inferred from homology"/>
<dbReference type="Proteomes" id="UP000325289">
    <property type="component" value="Unassembled WGS sequence"/>
</dbReference>
<dbReference type="RefSeq" id="WP_149754328.1">
    <property type="nucleotide sequence ID" value="NZ_FOMS01000001.1"/>
</dbReference>
<dbReference type="PANTHER" id="PTHR13847:SF280">
    <property type="entry name" value="D-AMINO ACID DEHYDROGENASE"/>
    <property type="match status" value="1"/>
</dbReference>
<dbReference type="SUPFAM" id="SSF51905">
    <property type="entry name" value="FAD/NAD(P)-binding domain"/>
    <property type="match status" value="1"/>
</dbReference>